<name>A0A9P7Y0W3_9FUNG</name>
<gene>
    <name evidence="2" type="ORF">KI688_008437</name>
</gene>
<protein>
    <submittedName>
        <fullName evidence="2">Uncharacterized protein</fullName>
    </submittedName>
</protein>
<keyword evidence="3" id="KW-1185">Reference proteome</keyword>
<dbReference type="Proteomes" id="UP000707451">
    <property type="component" value="Unassembled WGS sequence"/>
</dbReference>
<dbReference type="OrthoDB" id="2504266at2759"/>
<evidence type="ECO:0000313" key="2">
    <source>
        <dbReference type="EMBL" id="KAG9070895.1"/>
    </source>
</evidence>
<evidence type="ECO:0000313" key="3">
    <source>
        <dbReference type="Proteomes" id="UP000707451"/>
    </source>
</evidence>
<feature type="region of interest" description="Disordered" evidence="1">
    <location>
        <begin position="1"/>
        <end position="22"/>
    </location>
</feature>
<reference evidence="2" key="1">
    <citation type="submission" date="2021-06" db="EMBL/GenBank/DDBJ databases">
        <title>Genome Sequence of Mortierella hyaline Strain SCG-10, a Cold-Adapted, Nitrate-Reducing Fungus Isolated from Soil in Minnesota, USA.</title>
        <authorList>
            <person name="Aldossari N."/>
        </authorList>
    </citation>
    <scope>NUCLEOTIDE SEQUENCE</scope>
    <source>
        <strain evidence="2">SCG-10</strain>
    </source>
</reference>
<proteinExistence type="predicted"/>
<dbReference type="EMBL" id="JAHRHY010000003">
    <property type="protein sequence ID" value="KAG9070895.1"/>
    <property type="molecule type" value="Genomic_DNA"/>
</dbReference>
<sequence length="150" mass="16543">MSSRAPEQLQPTETQDGLNTEADSVIRYSREFLMACAESPLVQRPEALPPTSEWFGEIVKEEPELNNGGRKVPSKSTMPDRIVLGPPKMSFASSSLGGLKRSDDGLSGFKKSLEASHDQAQALTWTPCYNSLIDLGREQCGLIMDWVSPW</sequence>
<evidence type="ECO:0000256" key="1">
    <source>
        <dbReference type="SAM" id="MobiDB-lite"/>
    </source>
</evidence>
<accession>A0A9P7Y0W3</accession>
<comment type="caution">
    <text evidence="2">The sequence shown here is derived from an EMBL/GenBank/DDBJ whole genome shotgun (WGS) entry which is preliminary data.</text>
</comment>
<dbReference type="AlphaFoldDB" id="A0A9P7Y0W3"/>
<feature type="region of interest" description="Disordered" evidence="1">
    <location>
        <begin position="64"/>
        <end position="87"/>
    </location>
</feature>
<organism evidence="2 3">
    <name type="scientific">Linnemannia hyalina</name>
    <dbReference type="NCBI Taxonomy" id="64524"/>
    <lineage>
        <taxon>Eukaryota</taxon>
        <taxon>Fungi</taxon>
        <taxon>Fungi incertae sedis</taxon>
        <taxon>Mucoromycota</taxon>
        <taxon>Mortierellomycotina</taxon>
        <taxon>Mortierellomycetes</taxon>
        <taxon>Mortierellales</taxon>
        <taxon>Mortierellaceae</taxon>
        <taxon>Linnemannia</taxon>
    </lineage>
</organism>